<keyword evidence="11 13" id="KW-0057">Aromatic amino acid biosynthesis</keyword>
<evidence type="ECO:0000256" key="11">
    <source>
        <dbReference type="ARBA" id="ARBA00023141"/>
    </source>
</evidence>
<dbReference type="GO" id="GO:0003855">
    <property type="term" value="F:3-dehydroquinate dehydratase activity"/>
    <property type="evidence" value="ECO:0007669"/>
    <property type="project" value="UniProtKB-UniRule"/>
</dbReference>
<dbReference type="UniPathway" id="UPA00053">
    <property type="reaction ID" value="UER00086"/>
</dbReference>
<dbReference type="InterPro" id="IPR001996">
    <property type="entry name" value="PTS_IIB_1"/>
</dbReference>
<keyword evidence="10" id="KW-0418">Kinase</keyword>
<dbReference type="PANTHER" id="PTHR21272:SF3">
    <property type="entry name" value="CATABOLIC 3-DEHYDROQUINASE"/>
    <property type="match status" value="1"/>
</dbReference>
<dbReference type="GeneID" id="78512261"/>
<keyword evidence="8" id="KW-0808">Transferase</keyword>
<dbReference type="InterPro" id="IPR001874">
    <property type="entry name" value="DHquinase_II"/>
</dbReference>
<evidence type="ECO:0000256" key="3">
    <source>
        <dbReference type="ARBA" id="ARBA00011037"/>
    </source>
</evidence>
<dbReference type="GO" id="GO:0008982">
    <property type="term" value="F:protein-N(PI)-phosphohistidine-sugar phosphotransferase activity"/>
    <property type="evidence" value="ECO:0007669"/>
    <property type="project" value="InterPro"/>
</dbReference>
<evidence type="ECO:0000256" key="5">
    <source>
        <dbReference type="ARBA" id="ARBA00012060"/>
    </source>
</evidence>
<dbReference type="Pfam" id="PF01220">
    <property type="entry name" value="DHquinase_II"/>
    <property type="match status" value="1"/>
</dbReference>
<dbReference type="NCBIfam" id="NF003805">
    <property type="entry name" value="PRK05395.1-2"/>
    <property type="match status" value="1"/>
</dbReference>
<evidence type="ECO:0000256" key="13">
    <source>
        <dbReference type="HAMAP-Rule" id="MF_00169"/>
    </source>
</evidence>
<dbReference type="PANTHER" id="PTHR21272">
    <property type="entry name" value="CATABOLIC 3-DEHYDROQUINASE"/>
    <property type="match status" value="1"/>
</dbReference>
<organism evidence="17 18">
    <name type="scientific">Olsenella uli (strain ATCC 49627 / DSM 7084 / CCUG 31166 / CIP 109912 / JCM 12494 / LMG 11480 / NCIMB 702895 / VPI D76D-27C)</name>
    <name type="common">Lactobacillus uli</name>
    <dbReference type="NCBI Taxonomy" id="633147"/>
    <lineage>
        <taxon>Bacteria</taxon>
        <taxon>Bacillati</taxon>
        <taxon>Actinomycetota</taxon>
        <taxon>Coriobacteriia</taxon>
        <taxon>Coriobacteriales</taxon>
        <taxon>Atopobiaceae</taxon>
        <taxon>Olsenella</taxon>
    </lineage>
</organism>
<dbReference type="InterPro" id="IPR036441">
    <property type="entry name" value="DHquinase_II_sf"/>
</dbReference>
<dbReference type="eggNOG" id="COG1264">
    <property type="taxonomic scope" value="Bacteria"/>
</dbReference>
<feature type="active site" description="Proton donor" evidence="13">
    <location>
        <position position="286"/>
    </location>
</feature>
<dbReference type="GO" id="GO:0009401">
    <property type="term" value="P:phosphoenolpyruvate-dependent sugar phosphotransferase system"/>
    <property type="evidence" value="ECO:0007669"/>
    <property type="project" value="UniProtKB-KW"/>
</dbReference>
<feature type="binding site" evidence="13">
    <location>
        <begin position="287"/>
        <end position="288"/>
    </location>
    <ligand>
        <name>substrate</name>
    </ligand>
</feature>
<keyword evidence="6" id="KW-0813">Transport</keyword>
<dbReference type="Pfam" id="PF00367">
    <property type="entry name" value="PTS_EIIB"/>
    <property type="match status" value="1"/>
</dbReference>
<dbReference type="GO" id="GO:0008652">
    <property type="term" value="P:amino acid biosynthetic process"/>
    <property type="evidence" value="ECO:0007669"/>
    <property type="project" value="UniProtKB-KW"/>
</dbReference>
<keyword evidence="18" id="KW-1185">Reference proteome</keyword>
<dbReference type="GO" id="GO:0016301">
    <property type="term" value="F:kinase activity"/>
    <property type="evidence" value="ECO:0007669"/>
    <property type="project" value="UniProtKB-KW"/>
</dbReference>
<comment type="catalytic activity">
    <reaction evidence="1 13">
        <text>3-dehydroquinate = 3-dehydroshikimate + H2O</text>
        <dbReference type="Rhea" id="RHEA:21096"/>
        <dbReference type="ChEBI" id="CHEBI:15377"/>
        <dbReference type="ChEBI" id="CHEBI:16630"/>
        <dbReference type="ChEBI" id="CHEBI:32364"/>
        <dbReference type="EC" id="4.2.1.10"/>
    </reaction>
</comment>
<dbReference type="InterPro" id="IPR018509">
    <property type="entry name" value="DHquinase_II_CS"/>
</dbReference>
<dbReference type="CDD" id="cd00466">
    <property type="entry name" value="DHQase_II"/>
    <property type="match status" value="1"/>
</dbReference>
<dbReference type="GO" id="GO:0019631">
    <property type="term" value="P:quinate catabolic process"/>
    <property type="evidence" value="ECO:0007669"/>
    <property type="project" value="TreeGrafter"/>
</dbReference>
<feature type="region of interest" description="Disordered" evidence="15">
    <location>
        <begin position="105"/>
        <end position="140"/>
    </location>
</feature>
<dbReference type="GO" id="GO:0009073">
    <property type="term" value="P:aromatic amino acid family biosynthetic process"/>
    <property type="evidence" value="ECO:0007669"/>
    <property type="project" value="UniProtKB-KW"/>
</dbReference>
<evidence type="ECO:0000259" key="16">
    <source>
        <dbReference type="PROSITE" id="PS51098"/>
    </source>
</evidence>
<evidence type="ECO:0000256" key="4">
    <source>
        <dbReference type="ARBA" id="ARBA00011193"/>
    </source>
</evidence>
<dbReference type="EC" id="4.2.1.10" evidence="5 13"/>
<dbReference type="SUPFAM" id="SSF55604">
    <property type="entry name" value="Glucose permease domain IIB"/>
    <property type="match status" value="1"/>
</dbReference>
<dbReference type="InterPro" id="IPR036878">
    <property type="entry name" value="Glu_permease_IIB"/>
</dbReference>
<feature type="binding site" evidence="13">
    <location>
        <position position="260"/>
    </location>
    <ligand>
        <name>substrate</name>
    </ligand>
</feature>
<sequence length="332" mass="35213">MDNRSIAASVLKSVGGKANVVANSLCMTRLRLTIADPTLVDRKALASIPGVLGTVGRGANGLEVVFGPTAVRGVFDTFAKLTGLAATYDLPQDKDLASNFNVQVTSGSADTGPDVDAPADPSAARAGTPSGGGAKGAARGVEDETSLLIRMLEESERRIGGAPEAGVSPFPGPEAGDMRKLAHEGAPRLLVINGPNINMLGIREPELYGREDFATLLAVCHETAEEEGFADCLCYQSNHEGDLVDRIQDAYQEFEGIIINPAAYTHTSVALLDALKAVQVPAIEVHLSQVSEREDFRQRSFVRAACFETIMGEGIDGYAHAIRDMAAHLRRR</sequence>
<feature type="active site" description="Proton acceptor" evidence="13">
    <location>
        <position position="208"/>
    </location>
</feature>
<evidence type="ECO:0000256" key="9">
    <source>
        <dbReference type="ARBA" id="ARBA00022683"/>
    </source>
</evidence>
<feature type="domain" description="PTS EIIB type-1" evidence="16">
    <location>
        <begin position="4"/>
        <end position="88"/>
    </location>
</feature>
<dbReference type="Proteomes" id="UP000000333">
    <property type="component" value="Chromosome"/>
</dbReference>
<comment type="similarity">
    <text evidence="3 13">Belongs to the type-II 3-dehydroquinase family.</text>
</comment>
<evidence type="ECO:0000256" key="2">
    <source>
        <dbReference type="ARBA" id="ARBA00004902"/>
    </source>
</evidence>
<dbReference type="AlphaFoldDB" id="E1QZZ3"/>
<feature type="compositionally biased region" description="Low complexity" evidence="15">
    <location>
        <begin position="114"/>
        <end position="126"/>
    </location>
</feature>
<evidence type="ECO:0000256" key="12">
    <source>
        <dbReference type="ARBA" id="ARBA00023239"/>
    </source>
</evidence>
<dbReference type="HOGENOM" id="CLU_836356_0_0_11"/>
<keyword evidence="13" id="KW-0028">Amino-acid biosynthesis</keyword>
<dbReference type="PROSITE" id="PS01035">
    <property type="entry name" value="PTS_EIIB_TYPE_1_CYS"/>
    <property type="match status" value="1"/>
</dbReference>
<feature type="binding site" evidence="13">
    <location>
        <position position="266"/>
    </location>
    <ligand>
        <name>substrate</name>
    </ligand>
</feature>
<feature type="binding site" evidence="13">
    <location>
        <position position="297"/>
    </location>
    <ligand>
        <name>substrate</name>
    </ligand>
</feature>
<dbReference type="SUPFAM" id="SSF52304">
    <property type="entry name" value="Type II 3-dehydroquinate dehydratase"/>
    <property type="match status" value="1"/>
</dbReference>
<dbReference type="GO" id="GO:0009423">
    <property type="term" value="P:chorismate biosynthetic process"/>
    <property type="evidence" value="ECO:0007669"/>
    <property type="project" value="UniProtKB-UniRule"/>
</dbReference>
<keyword evidence="9" id="KW-0598">Phosphotransferase system</keyword>
<dbReference type="eggNOG" id="COG0757">
    <property type="taxonomic scope" value="Bacteria"/>
</dbReference>
<name>E1QZZ3_OLSUV</name>
<evidence type="ECO:0000256" key="15">
    <source>
        <dbReference type="SAM" id="MobiDB-lite"/>
    </source>
</evidence>
<comment type="subunit">
    <text evidence="4 13">Homododecamer.</text>
</comment>
<evidence type="ECO:0000256" key="8">
    <source>
        <dbReference type="ARBA" id="ARBA00022679"/>
    </source>
</evidence>
<dbReference type="Gene3D" id="3.30.1360.60">
    <property type="entry name" value="Glucose permease domain IIB"/>
    <property type="match status" value="1"/>
</dbReference>
<keyword evidence="12 13" id="KW-0456">Lyase</keyword>
<reference evidence="17 18" key="1">
    <citation type="journal article" date="2010" name="Stand. Genomic Sci.">
        <title>Complete genome sequence of Olsenella uli type strain (VPI D76D-27C).</title>
        <authorList>
            <person name="Goker M."/>
            <person name="Held B."/>
            <person name="Lucas S."/>
            <person name="Nolan M."/>
            <person name="Yasawong M."/>
            <person name="Glavina Del Rio T."/>
            <person name="Tice H."/>
            <person name="Cheng J.F."/>
            <person name="Bruce D."/>
            <person name="Detter J.C."/>
            <person name="Tapia R."/>
            <person name="Han C."/>
            <person name="Goodwin L."/>
            <person name="Pitluck S."/>
            <person name="Liolios K."/>
            <person name="Ivanova N."/>
            <person name="Mavromatis K."/>
            <person name="Mikhailova N."/>
            <person name="Pati A."/>
            <person name="Chen A."/>
            <person name="Palaniappan K."/>
            <person name="Land M."/>
            <person name="Hauser L."/>
            <person name="Chang Y.J."/>
            <person name="Jeffries C.D."/>
            <person name="Rohde M."/>
            <person name="Sikorski J."/>
            <person name="Pukall R."/>
            <person name="Woyke T."/>
            <person name="Bristow J."/>
            <person name="Eisen J.A."/>
            <person name="Markowitz V."/>
            <person name="Hugenholtz P."/>
            <person name="Kyrpides N.C."/>
            <person name="Klenk H.P."/>
            <person name="Lapidus A."/>
        </authorList>
    </citation>
    <scope>NUCLEOTIDE SEQUENCE [LARGE SCALE GENOMIC DNA]</scope>
    <source>
        <strain evidence="18">ATCC 49627 / DSM 7084 / CIP 109912 / JCM 12494 / NCIMB 702895 / VPI D76D-27C</strain>
    </source>
</reference>
<feature type="active site" description="Phosphocysteine intermediate; for EIIB activity" evidence="14">
    <location>
        <position position="26"/>
    </location>
</feature>
<dbReference type="EMBL" id="CP002106">
    <property type="protein sequence ID" value="ADK67957.1"/>
    <property type="molecule type" value="Genomic_DNA"/>
</dbReference>
<dbReference type="NCBIfam" id="NF003807">
    <property type="entry name" value="PRK05395.1-4"/>
    <property type="match status" value="1"/>
</dbReference>
<dbReference type="RefSeq" id="WP_013251709.1">
    <property type="nucleotide sequence ID" value="NC_014363.1"/>
</dbReference>
<comment type="function">
    <text evidence="13">Catalyzes a trans-dehydration via an enolate intermediate.</text>
</comment>
<dbReference type="PROSITE" id="PS01029">
    <property type="entry name" value="DEHYDROQUINASE_II"/>
    <property type="match status" value="1"/>
</dbReference>
<evidence type="ECO:0000313" key="17">
    <source>
        <dbReference type="EMBL" id="ADK67957.1"/>
    </source>
</evidence>
<protein>
    <recommendedName>
        <fullName evidence="5 13">3-dehydroquinate dehydratase</fullName>
        <shortName evidence="13">3-dehydroquinase</shortName>
        <ecNumber evidence="5 13">4.2.1.10</ecNumber>
    </recommendedName>
    <alternativeName>
        <fullName evidence="13">Type II DHQase</fullName>
    </alternativeName>
</protein>
<dbReference type="OrthoDB" id="9790793at2"/>
<evidence type="ECO:0000256" key="10">
    <source>
        <dbReference type="ARBA" id="ARBA00022777"/>
    </source>
</evidence>
<dbReference type="Gene3D" id="3.40.50.9100">
    <property type="entry name" value="Dehydroquinase, class II"/>
    <property type="match status" value="1"/>
</dbReference>
<dbReference type="KEGG" id="ols:Olsu_0844"/>
<comment type="pathway">
    <text evidence="2 13">Metabolic intermediate biosynthesis; chorismate biosynthesis; chorismate from D-erythrose 4-phosphate and phosphoenolpyruvate: step 3/7.</text>
</comment>
<feature type="site" description="Transition state stabilizer" evidence="13">
    <location>
        <position position="203"/>
    </location>
</feature>
<dbReference type="PROSITE" id="PS51098">
    <property type="entry name" value="PTS_EIIB_TYPE_1"/>
    <property type="match status" value="1"/>
</dbReference>
<dbReference type="STRING" id="633147.Olsu_0844"/>
<dbReference type="NCBIfam" id="NF003806">
    <property type="entry name" value="PRK05395.1-3"/>
    <property type="match status" value="1"/>
</dbReference>
<proteinExistence type="inferred from homology"/>
<accession>E1QZZ3</accession>
<evidence type="ECO:0000256" key="6">
    <source>
        <dbReference type="ARBA" id="ARBA00022448"/>
    </source>
</evidence>
<gene>
    <name evidence="13" type="primary">aroQ</name>
    <name evidence="17" type="ordered locus">Olsu_0844</name>
</gene>
<dbReference type="InterPro" id="IPR018113">
    <property type="entry name" value="PTrfase_EIIB_Cys"/>
</dbReference>
<evidence type="ECO:0000256" key="1">
    <source>
        <dbReference type="ARBA" id="ARBA00001864"/>
    </source>
</evidence>
<keyword evidence="7" id="KW-0762">Sugar transport</keyword>
<evidence type="ECO:0000313" key="18">
    <source>
        <dbReference type="Proteomes" id="UP000000333"/>
    </source>
</evidence>
<feature type="binding site" evidence="13">
    <location>
        <position position="273"/>
    </location>
    <ligand>
        <name>substrate</name>
    </ligand>
</feature>
<evidence type="ECO:0000256" key="14">
    <source>
        <dbReference type="PROSITE-ProRule" id="PRU00421"/>
    </source>
</evidence>
<evidence type="ECO:0000256" key="7">
    <source>
        <dbReference type="ARBA" id="ARBA00022597"/>
    </source>
</evidence>
<dbReference type="CDD" id="cd00212">
    <property type="entry name" value="PTS_IIB_glc"/>
    <property type="match status" value="1"/>
</dbReference>
<dbReference type="HAMAP" id="MF_00169">
    <property type="entry name" value="AroQ"/>
    <property type="match status" value="1"/>
</dbReference>